<dbReference type="AlphaFoldDB" id="A0A5C1AR89"/>
<evidence type="ECO:0000313" key="2">
    <source>
        <dbReference type="Proteomes" id="UP000324974"/>
    </source>
</evidence>
<organism evidence="1 2">
    <name type="scientific">Limnoglobus roseus</name>
    <dbReference type="NCBI Taxonomy" id="2598579"/>
    <lineage>
        <taxon>Bacteria</taxon>
        <taxon>Pseudomonadati</taxon>
        <taxon>Planctomycetota</taxon>
        <taxon>Planctomycetia</taxon>
        <taxon>Gemmatales</taxon>
        <taxon>Gemmataceae</taxon>
        <taxon>Limnoglobus</taxon>
    </lineage>
</organism>
<dbReference type="KEGG" id="lrs:PX52LOC_06793"/>
<reference evidence="2" key="1">
    <citation type="submission" date="2019-08" db="EMBL/GenBank/DDBJ databases">
        <title>Limnoglobus roseus gen. nov., sp. nov., a novel freshwater planctomycete with a giant genome from the family Gemmataceae.</title>
        <authorList>
            <person name="Kulichevskaya I.S."/>
            <person name="Naumoff D.G."/>
            <person name="Miroshnikov K."/>
            <person name="Ivanova A."/>
            <person name="Philippov D.A."/>
            <person name="Hakobyan A."/>
            <person name="Rijpstra I.C."/>
            <person name="Sinninghe Damste J.S."/>
            <person name="Liesack W."/>
            <person name="Dedysh S.N."/>
        </authorList>
    </citation>
    <scope>NUCLEOTIDE SEQUENCE [LARGE SCALE GENOMIC DNA]</scope>
    <source>
        <strain evidence="2">PX52</strain>
    </source>
</reference>
<sequence>MSEYYNPVIRMFGRYRTTLCASAGLPRGRITPAVRLDALIPPSRRRSVWAALRAAGLRVPLLELSTTARCVCSLLAITVIAGIGLAVGRWWPAALVVIPVWYVTFRASRPWATILPPFVRTVGELTMYGTRFREHVSSGYSWSHGDVTLKVRLIVAEALGLPLEQVRPETTFVELESC</sequence>
<keyword evidence="2" id="KW-1185">Reference proteome</keyword>
<evidence type="ECO:0000313" key="1">
    <source>
        <dbReference type="EMBL" id="QEL19714.1"/>
    </source>
</evidence>
<dbReference type="Proteomes" id="UP000324974">
    <property type="component" value="Chromosome"/>
</dbReference>
<dbReference type="EMBL" id="CP042425">
    <property type="protein sequence ID" value="QEL19714.1"/>
    <property type="molecule type" value="Genomic_DNA"/>
</dbReference>
<accession>A0A5C1AR89</accession>
<name>A0A5C1AR89_9BACT</name>
<protein>
    <submittedName>
        <fullName evidence="1">Uncharacterized protein</fullName>
    </submittedName>
</protein>
<proteinExistence type="predicted"/>
<gene>
    <name evidence="1" type="ORF">PX52LOC_06793</name>
</gene>